<dbReference type="PANTHER" id="PTHR46225">
    <property type="entry name" value="C3H4 TYPE ZINC FINGER PROTEIN"/>
    <property type="match status" value="1"/>
</dbReference>
<dbReference type="PANTHER" id="PTHR46225:SF19">
    <property type="entry name" value="RING-TYPE DOMAIN-CONTAINING PROTEIN"/>
    <property type="match status" value="1"/>
</dbReference>
<keyword evidence="1" id="KW-0862">Zinc</keyword>
<evidence type="ECO:0000256" key="1">
    <source>
        <dbReference type="PROSITE-ProRule" id="PRU00175"/>
    </source>
</evidence>
<evidence type="ECO:0000256" key="2">
    <source>
        <dbReference type="SAM" id="MobiDB-lite"/>
    </source>
</evidence>
<keyword evidence="1" id="KW-0479">Metal-binding</keyword>
<dbReference type="EMBL" id="CAJZBQ010000058">
    <property type="protein sequence ID" value="CAG9334216.1"/>
    <property type="molecule type" value="Genomic_DNA"/>
</dbReference>
<name>A0AAU9KEY1_9CILI</name>
<keyword evidence="6" id="KW-1185">Reference proteome</keyword>
<dbReference type="PROSITE" id="PS50089">
    <property type="entry name" value="ZF_RING_2"/>
    <property type="match status" value="1"/>
</dbReference>
<feature type="transmembrane region" description="Helical" evidence="3">
    <location>
        <begin position="96"/>
        <end position="113"/>
    </location>
</feature>
<evidence type="ECO:0000259" key="4">
    <source>
        <dbReference type="PROSITE" id="PS50089"/>
    </source>
</evidence>
<evidence type="ECO:0000313" key="5">
    <source>
        <dbReference type="EMBL" id="CAG9334216.1"/>
    </source>
</evidence>
<feature type="transmembrane region" description="Helical" evidence="3">
    <location>
        <begin position="63"/>
        <end position="84"/>
    </location>
</feature>
<feature type="region of interest" description="Disordered" evidence="2">
    <location>
        <begin position="1"/>
        <end position="40"/>
    </location>
</feature>
<proteinExistence type="predicted"/>
<organism evidence="5 6">
    <name type="scientific">Blepharisma stoltei</name>
    <dbReference type="NCBI Taxonomy" id="1481888"/>
    <lineage>
        <taxon>Eukaryota</taxon>
        <taxon>Sar</taxon>
        <taxon>Alveolata</taxon>
        <taxon>Ciliophora</taxon>
        <taxon>Postciliodesmatophora</taxon>
        <taxon>Heterotrichea</taxon>
        <taxon>Heterotrichida</taxon>
        <taxon>Blepharismidae</taxon>
        <taxon>Blepharisma</taxon>
    </lineage>
</organism>
<sequence length="287" mass="31996">MEAPQEKDQLVPSANNPNSNSNPNENAESDPLLAPQDRGSSRSLVRDAVEEAILRSLNGSRSILTISMLFIFARILTSILILALCDTDTDTPLKTFIIVLIAIDICNIFINGSKHYMYTNPASDGFKRAIGGFSTLLALFYFAWQITGNVWFYSCDDCWDDAVELTTLSLIYIIFGYLHFCWPVLFCCCLCLCIPVLILGLAVFGRGSQTPATKEMLEKLVAEEYDPSKHTGDRTCAICSEEFQISDKVCALPCDGRHIFHENCIKNWLKVNAICPLCRMPLVPENS</sequence>
<keyword evidence="1" id="KW-0863">Zinc-finger</keyword>
<feature type="compositionally biased region" description="Low complexity" evidence="2">
    <location>
        <begin position="12"/>
        <end position="26"/>
    </location>
</feature>
<dbReference type="InterPro" id="IPR001841">
    <property type="entry name" value="Znf_RING"/>
</dbReference>
<dbReference type="Proteomes" id="UP001162131">
    <property type="component" value="Unassembled WGS sequence"/>
</dbReference>
<evidence type="ECO:0000256" key="3">
    <source>
        <dbReference type="SAM" id="Phobius"/>
    </source>
</evidence>
<dbReference type="SUPFAM" id="SSF57850">
    <property type="entry name" value="RING/U-box"/>
    <property type="match status" value="1"/>
</dbReference>
<dbReference type="Gene3D" id="3.30.40.10">
    <property type="entry name" value="Zinc/RING finger domain, C3HC4 (zinc finger)"/>
    <property type="match status" value="1"/>
</dbReference>
<accession>A0AAU9KEY1</accession>
<dbReference type="InterPro" id="IPR013083">
    <property type="entry name" value="Znf_RING/FYVE/PHD"/>
</dbReference>
<feature type="transmembrane region" description="Helical" evidence="3">
    <location>
        <begin position="171"/>
        <end position="204"/>
    </location>
</feature>
<keyword evidence="3" id="KW-0472">Membrane</keyword>
<dbReference type="SMART" id="SM00184">
    <property type="entry name" value="RING"/>
    <property type="match status" value="1"/>
</dbReference>
<reference evidence="5" key="1">
    <citation type="submission" date="2021-09" db="EMBL/GenBank/DDBJ databases">
        <authorList>
            <consortium name="AG Swart"/>
            <person name="Singh M."/>
            <person name="Singh A."/>
            <person name="Seah K."/>
            <person name="Emmerich C."/>
        </authorList>
    </citation>
    <scope>NUCLEOTIDE SEQUENCE</scope>
    <source>
        <strain evidence="5">ATCC30299</strain>
    </source>
</reference>
<feature type="transmembrane region" description="Helical" evidence="3">
    <location>
        <begin position="125"/>
        <end position="144"/>
    </location>
</feature>
<dbReference type="GO" id="GO:0008270">
    <property type="term" value="F:zinc ion binding"/>
    <property type="evidence" value="ECO:0007669"/>
    <property type="project" value="UniProtKB-KW"/>
</dbReference>
<dbReference type="Pfam" id="PF13639">
    <property type="entry name" value="zf-RING_2"/>
    <property type="match status" value="1"/>
</dbReference>
<feature type="domain" description="RING-type" evidence="4">
    <location>
        <begin position="236"/>
        <end position="279"/>
    </location>
</feature>
<keyword evidence="3" id="KW-0812">Transmembrane</keyword>
<protein>
    <recommendedName>
        <fullName evidence="4">RING-type domain-containing protein</fullName>
    </recommendedName>
</protein>
<comment type="caution">
    <text evidence="5">The sequence shown here is derived from an EMBL/GenBank/DDBJ whole genome shotgun (WGS) entry which is preliminary data.</text>
</comment>
<evidence type="ECO:0000313" key="6">
    <source>
        <dbReference type="Proteomes" id="UP001162131"/>
    </source>
</evidence>
<keyword evidence="3" id="KW-1133">Transmembrane helix</keyword>
<dbReference type="CDD" id="cd16454">
    <property type="entry name" value="RING-H2_PA-TM-RING"/>
    <property type="match status" value="1"/>
</dbReference>
<gene>
    <name evidence="5" type="ORF">BSTOLATCC_MIC60836</name>
</gene>
<dbReference type="AlphaFoldDB" id="A0AAU9KEY1"/>